<reference evidence="2" key="2">
    <citation type="submission" date="2021-03" db="UniProtKB">
        <authorList>
            <consortium name="EnsemblPlants"/>
        </authorList>
    </citation>
    <scope>IDENTIFICATION</scope>
</reference>
<evidence type="ECO:0000313" key="2">
    <source>
        <dbReference type="EnsemblPlants" id="cds.evm.model.03.703"/>
    </source>
</evidence>
<dbReference type="Proteomes" id="UP000596661">
    <property type="component" value="Chromosome 3"/>
</dbReference>
<sequence length="356" mass="38606">MFVALSGCSPPLVSSMHVILSIGLGKVIAAMETRGRVRIVEGVTQPHIDVDPGVDHAKVPKVDQGAESPDIESEVEEAAPGPSVGIVGTLSIERACPSDGQVHDLVDDVPLSLIAQNFERRERALCRCLVCGGSVGDASLRIMPRGQSSEGPSFPLPTFRGKSKMIVEDIDNYFYEDDDVSSRLRGLTGGPSNEPSGQLRAKVAQTTHGSITGQRAIEAAHRFLERAIPSMDEELYELGDGELNRLYSTGLQDLFVALMKLSSSRDSSPRKKENTTKAATISRLEAELMGHKEKLRAALDGQQALKDEYVGLSLELIYEFKLRNSNADMSYMGSEAFLESTLARGRVLFESRLGAD</sequence>
<dbReference type="EMBL" id="UZAU01000265">
    <property type="status" value="NOT_ANNOTATED_CDS"/>
    <property type="molecule type" value="Genomic_DNA"/>
</dbReference>
<organism evidence="2 3">
    <name type="scientific">Cannabis sativa</name>
    <name type="common">Hemp</name>
    <name type="synonym">Marijuana</name>
    <dbReference type="NCBI Taxonomy" id="3483"/>
    <lineage>
        <taxon>Eukaryota</taxon>
        <taxon>Viridiplantae</taxon>
        <taxon>Streptophyta</taxon>
        <taxon>Embryophyta</taxon>
        <taxon>Tracheophyta</taxon>
        <taxon>Spermatophyta</taxon>
        <taxon>Magnoliopsida</taxon>
        <taxon>eudicotyledons</taxon>
        <taxon>Gunneridae</taxon>
        <taxon>Pentapetalae</taxon>
        <taxon>rosids</taxon>
        <taxon>fabids</taxon>
        <taxon>Rosales</taxon>
        <taxon>Cannabaceae</taxon>
        <taxon>Cannabis</taxon>
    </lineage>
</organism>
<reference evidence="2" key="1">
    <citation type="submission" date="2018-11" db="EMBL/GenBank/DDBJ databases">
        <authorList>
            <person name="Grassa J C."/>
        </authorList>
    </citation>
    <scope>NUCLEOTIDE SEQUENCE [LARGE SCALE GENOMIC DNA]</scope>
</reference>
<evidence type="ECO:0000313" key="3">
    <source>
        <dbReference type="Proteomes" id="UP000596661"/>
    </source>
</evidence>
<keyword evidence="3" id="KW-1185">Reference proteome</keyword>
<dbReference type="EnsemblPlants" id="evm.model.03.703">
    <property type="protein sequence ID" value="cds.evm.model.03.703"/>
    <property type="gene ID" value="evm.TU.03.703"/>
</dbReference>
<feature type="region of interest" description="Disordered" evidence="1">
    <location>
        <begin position="50"/>
        <end position="73"/>
    </location>
</feature>
<dbReference type="Gramene" id="evm.model.03.703">
    <property type="protein sequence ID" value="cds.evm.model.03.703"/>
    <property type="gene ID" value="evm.TU.03.703"/>
</dbReference>
<proteinExistence type="predicted"/>
<protein>
    <submittedName>
        <fullName evidence="2">Uncharacterized protein</fullName>
    </submittedName>
</protein>
<accession>A0A803PA18</accession>
<feature type="compositionally biased region" description="Basic and acidic residues" evidence="1">
    <location>
        <begin position="50"/>
        <end position="61"/>
    </location>
</feature>
<dbReference type="AlphaFoldDB" id="A0A803PA18"/>
<name>A0A803PA18_CANSA</name>
<evidence type="ECO:0000256" key="1">
    <source>
        <dbReference type="SAM" id="MobiDB-lite"/>
    </source>
</evidence>